<gene>
    <name evidence="2" type="ORF">J2T09_001776</name>
</gene>
<evidence type="ECO:0000313" key="2">
    <source>
        <dbReference type="EMBL" id="MDP9837024.1"/>
    </source>
</evidence>
<organism evidence="2 3">
    <name type="scientific">Neorhizobium huautlense</name>
    <dbReference type="NCBI Taxonomy" id="67774"/>
    <lineage>
        <taxon>Bacteria</taxon>
        <taxon>Pseudomonadati</taxon>
        <taxon>Pseudomonadota</taxon>
        <taxon>Alphaproteobacteria</taxon>
        <taxon>Hyphomicrobiales</taxon>
        <taxon>Rhizobiaceae</taxon>
        <taxon>Rhizobium/Agrobacterium group</taxon>
        <taxon>Neorhizobium</taxon>
    </lineage>
</organism>
<evidence type="ECO:0000259" key="1">
    <source>
        <dbReference type="PROSITE" id="PS50879"/>
    </source>
</evidence>
<sequence length="165" mass="18560">MKSMHPADALQVFTDGSFDVCSRTGAWAFVVFYDDERIHAERGSGEGLSNNAFEVLGVLNALSWLETSAAGRATTVWTDSRHVVEGVDHWRMIWRGNGWKRVNPNPRARRREIPDAVHWRMLDASLDRNPHVTVRWCKAHVGNAGNEFADALAAGKTHVERPKDQ</sequence>
<dbReference type="Proteomes" id="UP001241472">
    <property type="component" value="Unassembled WGS sequence"/>
</dbReference>
<comment type="caution">
    <text evidence="2">The sequence shown here is derived from an EMBL/GenBank/DDBJ whole genome shotgun (WGS) entry which is preliminary data.</text>
</comment>
<keyword evidence="3" id="KW-1185">Reference proteome</keyword>
<dbReference type="RefSeq" id="WP_306833350.1">
    <property type="nucleotide sequence ID" value="NZ_JAUSRF010000005.1"/>
</dbReference>
<dbReference type="GO" id="GO:0004523">
    <property type="term" value="F:RNA-DNA hybrid ribonuclease activity"/>
    <property type="evidence" value="ECO:0007669"/>
    <property type="project" value="UniProtKB-EC"/>
</dbReference>
<accession>A0ABT9PTG1</accession>
<dbReference type="InterPro" id="IPR002156">
    <property type="entry name" value="RNaseH_domain"/>
</dbReference>
<protein>
    <submittedName>
        <fullName evidence="2">Ribonuclease HI</fullName>
        <ecNumber evidence="2">3.1.26.4</ecNumber>
    </submittedName>
</protein>
<dbReference type="Pfam" id="PF00075">
    <property type="entry name" value="RNase_H"/>
    <property type="match status" value="1"/>
</dbReference>
<evidence type="ECO:0000313" key="3">
    <source>
        <dbReference type="Proteomes" id="UP001241472"/>
    </source>
</evidence>
<dbReference type="EMBL" id="JAUSRF010000005">
    <property type="protein sequence ID" value="MDP9837024.1"/>
    <property type="molecule type" value="Genomic_DNA"/>
</dbReference>
<dbReference type="EC" id="3.1.26.4" evidence="2"/>
<reference evidence="2 3" key="1">
    <citation type="submission" date="2023-07" db="EMBL/GenBank/DDBJ databases">
        <title>Sorghum-associated microbial communities from plants grown in Nebraska, USA.</title>
        <authorList>
            <person name="Schachtman D."/>
        </authorList>
    </citation>
    <scope>NUCLEOTIDE SEQUENCE [LARGE SCALE GENOMIC DNA]</scope>
    <source>
        <strain evidence="2 3">DS1307</strain>
    </source>
</reference>
<dbReference type="Gene3D" id="3.30.420.10">
    <property type="entry name" value="Ribonuclease H-like superfamily/Ribonuclease H"/>
    <property type="match status" value="1"/>
</dbReference>
<keyword evidence="2" id="KW-0378">Hydrolase</keyword>
<proteinExistence type="predicted"/>
<feature type="domain" description="RNase H type-1" evidence="1">
    <location>
        <begin position="6"/>
        <end position="158"/>
    </location>
</feature>
<dbReference type="PROSITE" id="PS50879">
    <property type="entry name" value="RNASE_H_1"/>
    <property type="match status" value="1"/>
</dbReference>
<name>A0ABT9PTG1_9HYPH</name>
<dbReference type="SUPFAM" id="SSF53098">
    <property type="entry name" value="Ribonuclease H-like"/>
    <property type="match status" value="1"/>
</dbReference>
<dbReference type="InterPro" id="IPR012337">
    <property type="entry name" value="RNaseH-like_sf"/>
</dbReference>
<dbReference type="InterPro" id="IPR036397">
    <property type="entry name" value="RNaseH_sf"/>
</dbReference>